<gene>
    <name evidence="2" type="ORF">BANRA_04079</name>
</gene>
<sequence length="47" mass="4820">MDTLRKGSDLLSARVIAVTGLIAALGNLGLCPIAVVLVCIALVIMLK</sequence>
<evidence type="ECO:0000313" key="3">
    <source>
        <dbReference type="Proteomes" id="UP000281521"/>
    </source>
</evidence>
<keyword evidence="1" id="KW-0472">Membrane</keyword>
<evidence type="ECO:0000256" key="1">
    <source>
        <dbReference type="SAM" id="Phobius"/>
    </source>
</evidence>
<proteinExistence type="predicted"/>
<evidence type="ECO:0000313" key="2">
    <source>
        <dbReference type="EMBL" id="VCY85378.1"/>
    </source>
</evidence>
<reference evidence="2 3" key="1">
    <citation type="submission" date="2018-10" db="EMBL/GenBank/DDBJ databases">
        <authorList>
            <person name="Noll B N."/>
        </authorList>
    </citation>
    <scope>NUCLEOTIDE SEQUENCE [LARGE SCALE GENOMIC DNA]</scope>
    <source>
        <strain evidence="2">Ecoli022</strain>
    </source>
</reference>
<feature type="transmembrane region" description="Helical" evidence="1">
    <location>
        <begin position="20"/>
        <end position="46"/>
    </location>
</feature>
<keyword evidence="1" id="KW-1133">Transmembrane helix</keyword>
<dbReference type="Proteomes" id="UP000281521">
    <property type="component" value="Unassembled WGS sequence"/>
</dbReference>
<protein>
    <submittedName>
        <fullName evidence="2">Uncharacterized protein</fullName>
    </submittedName>
</protein>
<accession>A0A3P5DUF0</accession>
<keyword evidence="1" id="KW-0812">Transmembrane</keyword>
<organism evidence="2 3">
    <name type="scientific">Escherichia coli</name>
    <dbReference type="NCBI Taxonomy" id="562"/>
    <lineage>
        <taxon>Bacteria</taxon>
        <taxon>Pseudomonadati</taxon>
        <taxon>Pseudomonadota</taxon>
        <taxon>Gammaproteobacteria</taxon>
        <taxon>Enterobacterales</taxon>
        <taxon>Enterobacteriaceae</taxon>
        <taxon>Escherichia</taxon>
    </lineage>
</organism>
<dbReference type="EMBL" id="UWXJ01000001">
    <property type="protein sequence ID" value="VCY85378.1"/>
    <property type="molecule type" value="Genomic_DNA"/>
</dbReference>
<dbReference type="AlphaFoldDB" id="A0A3P5DUF0"/>
<name>A0A3P5DUF0_ECOLX</name>